<feature type="region of interest" description="Disordered" evidence="1">
    <location>
        <begin position="137"/>
        <end position="161"/>
    </location>
</feature>
<accession>A0A4D6MG78</accession>
<gene>
    <name evidence="2" type="ORF">DEO72_LG7g1304</name>
</gene>
<dbReference type="Proteomes" id="UP000501690">
    <property type="component" value="Linkage Group LG7"/>
</dbReference>
<dbReference type="AlphaFoldDB" id="A0A4D6MG78"/>
<protein>
    <submittedName>
        <fullName evidence="2">Uncharacterized protein</fullName>
    </submittedName>
</protein>
<sequence length="161" mass="17737">MKESLVEVRVHGGSKTKASVPVQKGVGKDMKRVRTKLLGLSSTSRIKTHEACLIELLEIYVHRDIGMNLGEVMISSIDNMKLNAMVKAMLEFNSKALILGQTEVDASDPKYDVNKDVVDGCLVDEEDINAEQFVAEPEAADGDLMMEKKTEMPEDADPTIN</sequence>
<keyword evidence="3" id="KW-1185">Reference proteome</keyword>
<name>A0A4D6MG78_VIGUN</name>
<evidence type="ECO:0000256" key="1">
    <source>
        <dbReference type="SAM" id="MobiDB-lite"/>
    </source>
</evidence>
<reference evidence="2 3" key="1">
    <citation type="submission" date="2019-04" db="EMBL/GenBank/DDBJ databases">
        <title>An improved genome assembly and genetic linkage map for asparagus bean, Vigna unguiculata ssp. sesquipedialis.</title>
        <authorList>
            <person name="Xia Q."/>
            <person name="Zhang R."/>
            <person name="Dong Y."/>
        </authorList>
    </citation>
    <scope>NUCLEOTIDE SEQUENCE [LARGE SCALE GENOMIC DNA]</scope>
    <source>
        <tissue evidence="2">Leaf</tissue>
    </source>
</reference>
<evidence type="ECO:0000313" key="3">
    <source>
        <dbReference type="Proteomes" id="UP000501690"/>
    </source>
</evidence>
<proteinExistence type="predicted"/>
<organism evidence="2 3">
    <name type="scientific">Vigna unguiculata</name>
    <name type="common">Cowpea</name>
    <dbReference type="NCBI Taxonomy" id="3917"/>
    <lineage>
        <taxon>Eukaryota</taxon>
        <taxon>Viridiplantae</taxon>
        <taxon>Streptophyta</taxon>
        <taxon>Embryophyta</taxon>
        <taxon>Tracheophyta</taxon>
        <taxon>Spermatophyta</taxon>
        <taxon>Magnoliopsida</taxon>
        <taxon>eudicotyledons</taxon>
        <taxon>Gunneridae</taxon>
        <taxon>Pentapetalae</taxon>
        <taxon>rosids</taxon>
        <taxon>fabids</taxon>
        <taxon>Fabales</taxon>
        <taxon>Fabaceae</taxon>
        <taxon>Papilionoideae</taxon>
        <taxon>50 kb inversion clade</taxon>
        <taxon>NPAAA clade</taxon>
        <taxon>indigoferoid/millettioid clade</taxon>
        <taxon>Phaseoleae</taxon>
        <taxon>Vigna</taxon>
    </lineage>
</organism>
<dbReference type="EMBL" id="CP039351">
    <property type="protein sequence ID" value="QCE00018.1"/>
    <property type="molecule type" value="Genomic_DNA"/>
</dbReference>
<evidence type="ECO:0000313" key="2">
    <source>
        <dbReference type="EMBL" id="QCE00018.1"/>
    </source>
</evidence>